<dbReference type="AlphaFoldDB" id="A0A7Z0E6Y8"/>
<reference evidence="2 3" key="1">
    <citation type="submission" date="2020-07" db="EMBL/GenBank/DDBJ databases">
        <title>Sequencing the genomes of 1000 actinobacteria strains.</title>
        <authorList>
            <person name="Klenk H.-P."/>
        </authorList>
    </citation>
    <scope>NUCLEOTIDE SEQUENCE [LARGE SCALE GENOMIC DNA]</scope>
    <source>
        <strain evidence="2 3">DSM 15664</strain>
    </source>
</reference>
<feature type="region of interest" description="Disordered" evidence="1">
    <location>
        <begin position="1"/>
        <end position="33"/>
    </location>
</feature>
<name>A0A7Z0E6Y8_9MICC</name>
<gene>
    <name evidence="2" type="ORF">HNR11_000548</name>
</gene>
<evidence type="ECO:0000313" key="3">
    <source>
        <dbReference type="Proteomes" id="UP000560069"/>
    </source>
</evidence>
<evidence type="ECO:0000256" key="1">
    <source>
        <dbReference type="SAM" id="MobiDB-lite"/>
    </source>
</evidence>
<keyword evidence="3" id="KW-1185">Reference proteome</keyword>
<dbReference type="Proteomes" id="UP000560069">
    <property type="component" value="Unassembled WGS sequence"/>
</dbReference>
<protein>
    <submittedName>
        <fullName evidence="2">Uncharacterized protein</fullName>
    </submittedName>
</protein>
<feature type="compositionally biased region" description="Low complexity" evidence="1">
    <location>
        <begin position="8"/>
        <end position="21"/>
    </location>
</feature>
<comment type="caution">
    <text evidence="2">The sequence shown here is derived from an EMBL/GenBank/DDBJ whole genome shotgun (WGS) entry which is preliminary data.</text>
</comment>
<evidence type="ECO:0000313" key="2">
    <source>
        <dbReference type="EMBL" id="NYJ16014.1"/>
    </source>
</evidence>
<proteinExistence type="predicted"/>
<sequence>MATTDSTPSAAARSRPGAPSGPRRRFRLPAPPL</sequence>
<organism evidence="2 3">
    <name type="scientific">Nesterenkonia sandarakina</name>
    <dbReference type="NCBI Taxonomy" id="272918"/>
    <lineage>
        <taxon>Bacteria</taxon>
        <taxon>Bacillati</taxon>
        <taxon>Actinomycetota</taxon>
        <taxon>Actinomycetes</taxon>
        <taxon>Micrococcales</taxon>
        <taxon>Micrococcaceae</taxon>
        <taxon>Nesterenkonia</taxon>
    </lineage>
</organism>
<dbReference type="EMBL" id="JACCFQ010000001">
    <property type="protein sequence ID" value="NYJ16014.1"/>
    <property type="molecule type" value="Genomic_DNA"/>
</dbReference>
<accession>A0A7Z0E6Y8</accession>